<dbReference type="InterPro" id="IPR020850">
    <property type="entry name" value="GED_dom"/>
</dbReference>
<dbReference type="InterPro" id="IPR030381">
    <property type="entry name" value="G_DYNAMIN_dom"/>
</dbReference>
<dbReference type="GO" id="GO:0008017">
    <property type="term" value="F:microtubule binding"/>
    <property type="evidence" value="ECO:0007669"/>
    <property type="project" value="TreeGrafter"/>
</dbReference>
<dbReference type="InterPro" id="IPR001401">
    <property type="entry name" value="Dynamin_GTPase"/>
</dbReference>
<dbReference type="InterPro" id="IPR045063">
    <property type="entry name" value="Dynamin_N"/>
</dbReference>
<evidence type="ECO:0000313" key="6">
    <source>
        <dbReference type="EMBL" id="KAF9698371.1"/>
    </source>
</evidence>
<dbReference type="Pfam" id="PF00350">
    <property type="entry name" value="Dynamin_N"/>
    <property type="match status" value="1"/>
</dbReference>
<reference evidence="6" key="2">
    <citation type="submission" date="2020-09" db="EMBL/GenBank/DDBJ databases">
        <title>Reference genome assembly for Australian Ascochyta lentis isolate Al4.</title>
        <authorList>
            <person name="Lee R.C."/>
            <person name="Farfan-Caceres L.M."/>
            <person name="Debler J.W."/>
            <person name="Williams A.H."/>
            <person name="Henares B.M."/>
        </authorList>
    </citation>
    <scope>NUCLEOTIDE SEQUENCE</scope>
    <source>
        <strain evidence="6">Al4</strain>
    </source>
</reference>
<protein>
    <recommendedName>
        <fullName evidence="8">Dynamin family protein</fullName>
    </recommendedName>
</protein>
<dbReference type="CDD" id="cd08771">
    <property type="entry name" value="DLP_1"/>
    <property type="match status" value="1"/>
</dbReference>
<name>A0A8H7J777_9PLEO</name>
<dbReference type="GO" id="GO:0005739">
    <property type="term" value="C:mitochondrion"/>
    <property type="evidence" value="ECO:0007669"/>
    <property type="project" value="TreeGrafter"/>
</dbReference>
<reference evidence="6" key="1">
    <citation type="submission" date="2018-12" db="EMBL/GenBank/DDBJ databases">
        <authorList>
            <person name="Syme R.A."/>
            <person name="Farfan-Caceres L."/>
            <person name="Lichtenzveig J."/>
        </authorList>
    </citation>
    <scope>NUCLEOTIDE SEQUENCE</scope>
    <source>
        <strain evidence="6">Al4</strain>
    </source>
</reference>
<dbReference type="GO" id="GO:0016559">
    <property type="term" value="P:peroxisome fission"/>
    <property type="evidence" value="ECO:0007669"/>
    <property type="project" value="TreeGrafter"/>
</dbReference>
<accession>A0A8H7J777</accession>
<dbReference type="PANTHER" id="PTHR11566:SF66">
    <property type="entry name" value="INTERFERON-INDUCED GTP-BINDING PROTEIN MX"/>
    <property type="match status" value="1"/>
</dbReference>
<dbReference type="Gene3D" id="3.40.50.300">
    <property type="entry name" value="P-loop containing nucleotide triphosphate hydrolases"/>
    <property type="match status" value="1"/>
</dbReference>
<dbReference type="InterPro" id="IPR027417">
    <property type="entry name" value="P-loop_NTPase"/>
</dbReference>
<sequence length="752" mass="85033">MAKSDTDSDTGDTPGSSVAPELDTFTTGSLKKLQTTDERKLLDVVDKLRRTGLNGTIELPQLVVCGDQSSGKSSVLEALTEIPFPRKAGLCTRFATEIVLRRQPTTSVTIKINPHKLRTDAEKQELSDFKKTITNLSELPDVMEAATQEMGLGKVGESEAFSRDVLSIEICGPDRPQLTLVDLPGLIHSATKSSTDADKDLIHDLVQEYMENPRTIILAVVSAKNDAANQIILSLFKKIDQKGSRTLGIITKPDCMSAGDEEFWFNLALNKEILLERGWHMVKNRTDSEVDFTFKQRNEAEEAFFNKSRFKDLPRHSVGIEALYGRLSKLLLHHLVQELPSLKEEMKHKLRSTEEALEKLGEKRGTSYDQRMALMKICLEISQILRAAVDGHYLHSFFEVGNLGGPAAEQNVCRRLRAVVQSANHSFAEKMRLYGHKYKFGVDETDKVDSKDNIEKDKTNAQDSIEFDDDPKPQPLAQAQAVQWVGRMISRCRGLELPGSINPEVTSHMFWEQSGPWRKIAEGHIEEVGEACKEFVEHVLEYAAPAEFIKPLQELIVKSVLEEARKNGQEELKKLLEDKARHPSTYNHYYSDTVQKRRQDRIEKIANDASREATTNGMMINPNGSRSEATRFHKETFEQKMSETVQRSMQLFSAEEAMDSLEAYYKDELKYFVHAITKQVIERCMIDPLPSKMLSPMAVTAMTDEEVAFVAAELPETVTQRAFLEERRQMLEKGFDIFREAMGGVKRGRAKR</sequence>
<dbReference type="SMART" id="SM00053">
    <property type="entry name" value="DYNc"/>
    <property type="match status" value="1"/>
</dbReference>
<evidence type="ECO:0000259" key="5">
    <source>
        <dbReference type="PROSITE" id="PS51718"/>
    </source>
</evidence>
<dbReference type="OrthoDB" id="415706at2759"/>
<comment type="caution">
    <text evidence="6">The sequence shown here is derived from an EMBL/GenBank/DDBJ whole genome shotgun (WGS) entry which is preliminary data.</text>
</comment>
<dbReference type="PROSITE" id="PS51388">
    <property type="entry name" value="GED"/>
    <property type="match status" value="1"/>
</dbReference>
<dbReference type="GO" id="GO:0005525">
    <property type="term" value="F:GTP binding"/>
    <property type="evidence" value="ECO:0007669"/>
    <property type="project" value="InterPro"/>
</dbReference>
<evidence type="ECO:0000256" key="2">
    <source>
        <dbReference type="ARBA" id="ARBA00023134"/>
    </source>
</evidence>
<dbReference type="InterPro" id="IPR000375">
    <property type="entry name" value="Dynamin_stalk"/>
</dbReference>
<keyword evidence="7" id="KW-1185">Reference proteome</keyword>
<proteinExistence type="predicted"/>
<dbReference type="GO" id="GO:0016020">
    <property type="term" value="C:membrane"/>
    <property type="evidence" value="ECO:0007669"/>
    <property type="project" value="TreeGrafter"/>
</dbReference>
<evidence type="ECO:0000256" key="3">
    <source>
        <dbReference type="SAM" id="MobiDB-lite"/>
    </source>
</evidence>
<feature type="domain" description="Dynamin-type G" evidence="5">
    <location>
        <begin position="56"/>
        <end position="340"/>
    </location>
</feature>
<gene>
    <name evidence="6" type="ORF">EKO04_003463</name>
</gene>
<dbReference type="GO" id="GO:0003924">
    <property type="term" value="F:GTPase activity"/>
    <property type="evidence" value="ECO:0007669"/>
    <property type="project" value="InterPro"/>
</dbReference>
<dbReference type="Proteomes" id="UP000651452">
    <property type="component" value="Unassembled WGS sequence"/>
</dbReference>
<evidence type="ECO:0000256" key="1">
    <source>
        <dbReference type="ARBA" id="ARBA00022741"/>
    </source>
</evidence>
<evidence type="ECO:0000313" key="7">
    <source>
        <dbReference type="Proteomes" id="UP000651452"/>
    </source>
</evidence>
<dbReference type="GO" id="GO:0048312">
    <property type="term" value="P:intracellular distribution of mitochondria"/>
    <property type="evidence" value="ECO:0007669"/>
    <property type="project" value="TreeGrafter"/>
</dbReference>
<feature type="region of interest" description="Disordered" evidence="3">
    <location>
        <begin position="1"/>
        <end position="24"/>
    </location>
</feature>
<dbReference type="FunFam" id="3.40.50.300:FF:001425">
    <property type="entry name" value="Dynamin GTPase, putative"/>
    <property type="match status" value="1"/>
</dbReference>
<feature type="region of interest" description="Disordered" evidence="3">
    <location>
        <begin position="449"/>
        <end position="472"/>
    </location>
</feature>
<evidence type="ECO:0000259" key="4">
    <source>
        <dbReference type="PROSITE" id="PS51388"/>
    </source>
</evidence>
<dbReference type="PROSITE" id="PS51718">
    <property type="entry name" value="G_DYNAMIN_2"/>
    <property type="match status" value="1"/>
</dbReference>
<dbReference type="SUPFAM" id="SSF52540">
    <property type="entry name" value="P-loop containing nucleoside triphosphate hydrolases"/>
    <property type="match status" value="1"/>
</dbReference>
<dbReference type="PANTHER" id="PTHR11566">
    <property type="entry name" value="DYNAMIN"/>
    <property type="match status" value="1"/>
</dbReference>
<dbReference type="GO" id="GO:0005874">
    <property type="term" value="C:microtubule"/>
    <property type="evidence" value="ECO:0007669"/>
    <property type="project" value="TreeGrafter"/>
</dbReference>
<dbReference type="GO" id="GO:0000266">
    <property type="term" value="P:mitochondrial fission"/>
    <property type="evidence" value="ECO:0007669"/>
    <property type="project" value="TreeGrafter"/>
</dbReference>
<keyword evidence="1" id="KW-0547">Nucleotide-binding</keyword>
<keyword evidence="2" id="KW-0342">GTP-binding</keyword>
<feature type="domain" description="GED" evidence="4">
    <location>
        <begin position="654"/>
        <end position="746"/>
    </location>
</feature>
<organism evidence="6 7">
    <name type="scientific">Ascochyta lentis</name>
    <dbReference type="NCBI Taxonomy" id="205686"/>
    <lineage>
        <taxon>Eukaryota</taxon>
        <taxon>Fungi</taxon>
        <taxon>Dikarya</taxon>
        <taxon>Ascomycota</taxon>
        <taxon>Pezizomycotina</taxon>
        <taxon>Dothideomycetes</taxon>
        <taxon>Pleosporomycetidae</taxon>
        <taxon>Pleosporales</taxon>
        <taxon>Pleosporineae</taxon>
        <taxon>Didymellaceae</taxon>
        <taxon>Ascochyta</taxon>
    </lineage>
</organism>
<dbReference type="EMBL" id="RZGK01000006">
    <property type="protein sequence ID" value="KAF9698371.1"/>
    <property type="molecule type" value="Genomic_DNA"/>
</dbReference>
<dbReference type="Pfam" id="PF01031">
    <property type="entry name" value="Dynamin_M"/>
    <property type="match status" value="1"/>
</dbReference>
<feature type="compositionally biased region" description="Basic and acidic residues" evidence="3">
    <location>
        <begin position="449"/>
        <end position="460"/>
    </location>
</feature>
<dbReference type="InterPro" id="IPR022812">
    <property type="entry name" value="Dynamin"/>
</dbReference>
<dbReference type="GO" id="GO:0006897">
    <property type="term" value="P:endocytosis"/>
    <property type="evidence" value="ECO:0007669"/>
    <property type="project" value="TreeGrafter"/>
</dbReference>
<dbReference type="PRINTS" id="PR00195">
    <property type="entry name" value="DYNAMIN"/>
</dbReference>
<evidence type="ECO:0008006" key="8">
    <source>
        <dbReference type="Google" id="ProtNLM"/>
    </source>
</evidence>
<dbReference type="AlphaFoldDB" id="A0A8H7J777"/>